<sequence>MGKAHIHGTTAAPAKLTSDLTRCDQEPIHVPGAIQPHGALLVLDEPDLTITQASENAGEHLGQPLERVLDQPLSAVLGEASAAEVRAALDGDRWKELNPLSIAARGRRFDGIVHRHAGATILELEPILPAATEATVHHPLRRALLRVQSAGTLGELYEVVVHEVRRLTGFERVMLYQFDDEGHGAVIAEARGPSLEPYLGLHYPASDIPRQARALYLANPLRIIPDARYTPARLVPGARRERAAPLDLSFAVLRSVSPVHLEYMANMGVLASMSVSLRVHDGLWGLISCANHSGPRRLPYELRSACEVLGLLTSLEIAAFEDREAAARRDARRLPLSLLVDAMRSGDDVLEGLLARPAELLALVGAEGAAVVRAGDARTWGRTPPLPFVMALADWLDQRPDASLFSTASLAAMLPSALPVKDVASGLLSFGLPGAEHRRLLWFRPEIVQTVRWGGDPREPVETDPHMRIHPRRSFALWKQEMRLRSRPFSASDIEAAEDLRRYAVEIDLERQVERAQRAVRARDDLVAVVSHDLKNPIGVIQMQAALLLRAAGPHDEPQSRRLRALAERIQRSVDRMNALVHGLLDLAKIESGRFVLERRPEPTRELVEEALLAMRPLAESRRITIAEHVVETPRVEADRERIFQVFSNLLGNAIKFTPEGGAVTVEVALERDGVRFTVADTGPGIPADRLPHVFERYWRAPGERSAGAGLGLYIAHGIVEAHGGRLWVESTVGVGTRFMFTLPLSS</sequence>
<keyword evidence="5" id="KW-0597">Phosphoprotein</keyword>
<dbReference type="CDD" id="cd00075">
    <property type="entry name" value="HATPase"/>
    <property type="match status" value="1"/>
</dbReference>
<dbReference type="InterPro" id="IPR013515">
    <property type="entry name" value="Phytochrome_cen-reg"/>
</dbReference>
<dbReference type="InterPro" id="IPR003594">
    <property type="entry name" value="HATPase_dom"/>
</dbReference>
<keyword evidence="9" id="KW-0157">Chromophore</keyword>
<dbReference type="PRINTS" id="PR00344">
    <property type="entry name" value="BCTRLSENSOR"/>
</dbReference>
<dbReference type="Pfam" id="PF00360">
    <property type="entry name" value="PHY"/>
    <property type="match status" value="1"/>
</dbReference>
<dbReference type="EC" id="2.7.13.3" evidence="3"/>
<dbReference type="PANTHER" id="PTHR43711">
    <property type="entry name" value="TWO-COMPONENT HISTIDINE KINASE"/>
    <property type="match status" value="1"/>
</dbReference>
<dbReference type="EMBL" id="CP012670">
    <property type="protein sequence ID" value="AUX19690.1"/>
    <property type="molecule type" value="Genomic_DNA"/>
</dbReference>
<dbReference type="GO" id="GO:0006355">
    <property type="term" value="P:regulation of DNA-templated transcription"/>
    <property type="evidence" value="ECO:0007669"/>
    <property type="project" value="InterPro"/>
</dbReference>
<feature type="domain" description="Histidine kinase" evidence="13">
    <location>
        <begin position="529"/>
        <end position="747"/>
    </location>
</feature>
<feature type="domain" description="Phytochrome chromophore attachment site" evidence="12">
    <location>
        <begin position="152"/>
        <end position="311"/>
    </location>
</feature>
<dbReference type="SMART" id="SM00065">
    <property type="entry name" value="GAF"/>
    <property type="match status" value="1"/>
</dbReference>
<reference evidence="14 15" key="1">
    <citation type="submission" date="2015-09" db="EMBL/GenBank/DDBJ databases">
        <title>Sorangium comparison.</title>
        <authorList>
            <person name="Zaburannyi N."/>
            <person name="Bunk B."/>
            <person name="Overmann J."/>
            <person name="Mueller R."/>
        </authorList>
    </citation>
    <scope>NUCLEOTIDE SEQUENCE [LARGE SCALE GENOMIC DNA]</scope>
    <source>
        <strain evidence="14 15">So ceGT47</strain>
    </source>
</reference>
<name>A0A4P2PT44_SORCE</name>
<evidence type="ECO:0000256" key="3">
    <source>
        <dbReference type="ARBA" id="ARBA00012438"/>
    </source>
</evidence>
<dbReference type="Gene3D" id="3.30.450.40">
    <property type="match status" value="1"/>
</dbReference>
<dbReference type="InterPro" id="IPR003018">
    <property type="entry name" value="GAF"/>
</dbReference>
<gene>
    <name evidence="14" type="primary">cpxA</name>
    <name evidence="14" type="ORF">SOCEGT47_001420</name>
</gene>
<dbReference type="SUPFAM" id="SSF47384">
    <property type="entry name" value="Homodimeric domain of signal transducing histidine kinase"/>
    <property type="match status" value="1"/>
</dbReference>
<dbReference type="CDD" id="cd00082">
    <property type="entry name" value="HisKA"/>
    <property type="match status" value="1"/>
</dbReference>
<dbReference type="Gene3D" id="3.30.450.20">
    <property type="entry name" value="PAS domain"/>
    <property type="match status" value="1"/>
</dbReference>
<comment type="catalytic activity">
    <reaction evidence="1">
        <text>ATP + protein L-histidine = ADP + protein N-phospho-L-histidine.</text>
        <dbReference type="EC" id="2.7.13.3"/>
    </reaction>
</comment>
<dbReference type="InterPro" id="IPR003661">
    <property type="entry name" value="HisK_dim/P_dom"/>
</dbReference>
<dbReference type="InterPro" id="IPR035965">
    <property type="entry name" value="PAS-like_dom_sf"/>
</dbReference>
<evidence type="ECO:0000256" key="10">
    <source>
        <dbReference type="ARBA" id="ARBA00023012"/>
    </source>
</evidence>
<comment type="similarity">
    <text evidence="2">In the N-terminal section; belongs to the phytochrome family.</text>
</comment>
<evidence type="ECO:0000256" key="6">
    <source>
        <dbReference type="ARBA" id="ARBA00022606"/>
    </source>
</evidence>
<evidence type="ECO:0000256" key="5">
    <source>
        <dbReference type="ARBA" id="ARBA00022553"/>
    </source>
</evidence>
<dbReference type="OrthoDB" id="5524356at2"/>
<evidence type="ECO:0000259" key="13">
    <source>
        <dbReference type="PROSITE" id="PS50109"/>
    </source>
</evidence>
<dbReference type="SMART" id="SM00388">
    <property type="entry name" value="HisKA"/>
    <property type="match status" value="1"/>
</dbReference>
<dbReference type="PROSITE" id="PS50109">
    <property type="entry name" value="HIS_KIN"/>
    <property type="match status" value="1"/>
</dbReference>
<dbReference type="Gene3D" id="1.10.287.130">
    <property type="match status" value="1"/>
</dbReference>
<accession>A0A4P2PT44</accession>
<dbReference type="InterPro" id="IPR036097">
    <property type="entry name" value="HisK_dim/P_sf"/>
</dbReference>
<evidence type="ECO:0000256" key="8">
    <source>
        <dbReference type="ARBA" id="ARBA00022777"/>
    </source>
</evidence>
<dbReference type="InterPro" id="IPR016132">
    <property type="entry name" value="Phyto_chromo_attachment"/>
</dbReference>
<evidence type="ECO:0000256" key="4">
    <source>
        <dbReference type="ARBA" id="ARBA00022543"/>
    </source>
</evidence>
<keyword evidence="6" id="KW-0716">Sensory transduction</keyword>
<keyword evidence="4" id="KW-0600">Photoreceptor protein</keyword>
<dbReference type="Pfam" id="PF01590">
    <property type="entry name" value="GAF"/>
    <property type="match status" value="1"/>
</dbReference>
<dbReference type="AlphaFoldDB" id="A0A4P2PT44"/>
<dbReference type="Proteomes" id="UP000295781">
    <property type="component" value="Chromosome"/>
</dbReference>
<keyword evidence="7 14" id="KW-0808">Transferase</keyword>
<dbReference type="PROSITE" id="PS50046">
    <property type="entry name" value="PHYTOCHROME_2"/>
    <property type="match status" value="1"/>
</dbReference>
<dbReference type="Pfam" id="PF02518">
    <property type="entry name" value="HATPase_c"/>
    <property type="match status" value="1"/>
</dbReference>
<evidence type="ECO:0000256" key="2">
    <source>
        <dbReference type="ARBA" id="ARBA00006402"/>
    </source>
</evidence>
<proteinExistence type="inferred from homology"/>
<dbReference type="Pfam" id="PF00512">
    <property type="entry name" value="HisKA"/>
    <property type="match status" value="1"/>
</dbReference>
<dbReference type="GO" id="GO:0009881">
    <property type="term" value="F:photoreceptor activity"/>
    <property type="evidence" value="ECO:0007669"/>
    <property type="project" value="UniProtKB-KW"/>
</dbReference>
<dbReference type="SUPFAM" id="SSF55785">
    <property type="entry name" value="PYP-like sensor domain (PAS domain)"/>
    <property type="match status" value="1"/>
</dbReference>
<dbReference type="SUPFAM" id="SSF55874">
    <property type="entry name" value="ATPase domain of HSP90 chaperone/DNA topoisomerase II/histidine kinase"/>
    <property type="match status" value="1"/>
</dbReference>
<dbReference type="InterPro" id="IPR043150">
    <property type="entry name" value="Phytochrome_PHY_sf"/>
</dbReference>
<evidence type="ECO:0000313" key="15">
    <source>
        <dbReference type="Proteomes" id="UP000295781"/>
    </source>
</evidence>
<organism evidence="14 15">
    <name type="scientific">Sorangium cellulosum</name>
    <name type="common">Polyangium cellulosum</name>
    <dbReference type="NCBI Taxonomy" id="56"/>
    <lineage>
        <taxon>Bacteria</taxon>
        <taxon>Pseudomonadati</taxon>
        <taxon>Myxococcota</taxon>
        <taxon>Polyangia</taxon>
        <taxon>Polyangiales</taxon>
        <taxon>Polyangiaceae</taxon>
        <taxon>Sorangium</taxon>
    </lineage>
</organism>
<evidence type="ECO:0000256" key="1">
    <source>
        <dbReference type="ARBA" id="ARBA00000085"/>
    </source>
</evidence>
<keyword evidence="11" id="KW-0675">Receptor</keyword>
<protein>
    <recommendedName>
        <fullName evidence="3">histidine kinase</fullName>
        <ecNumber evidence="3">2.7.13.3</ecNumber>
    </recommendedName>
</protein>
<keyword evidence="8 14" id="KW-0418">Kinase</keyword>
<dbReference type="SMART" id="SM00387">
    <property type="entry name" value="HATPase_c"/>
    <property type="match status" value="1"/>
</dbReference>
<dbReference type="Pfam" id="PF08446">
    <property type="entry name" value="PAS_2"/>
    <property type="match status" value="1"/>
</dbReference>
<evidence type="ECO:0000256" key="11">
    <source>
        <dbReference type="ARBA" id="ARBA00023170"/>
    </source>
</evidence>
<evidence type="ECO:0000256" key="9">
    <source>
        <dbReference type="ARBA" id="ARBA00022991"/>
    </source>
</evidence>
<dbReference type="InterPro" id="IPR029016">
    <property type="entry name" value="GAF-like_dom_sf"/>
</dbReference>
<dbReference type="Gene3D" id="3.30.565.10">
    <property type="entry name" value="Histidine kinase-like ATPase, C-terminal domain"/>
    <property type="match status" value="1"/>
</dbReference>
<dbReference type="InterPro" id="IPR005467">
    <property type="entry name" value="His_kinase_dom"/>
</dbReference>
<dbReference type="FunFam" id="3.30.565.10:FF:000006">
    <property type="entry name" value="Sensor histidine kinase WalK"/>
    <property type="match status" value="1"/>
</dbReference>
<dbReference type="InterPro" id="IPR050736">
    <property type="entry name" value="Sensor_HK_Regulatory"/>
</dbReference>
<evidence type="ECO:0000259" key="12">
    <source>
        <dbReference type="PROSITE" id="PS50046"/>
    </source>
</evidence>
<evidence type="ECO:0000256" key="7">
    <source>
        <dbReference type="ARBA" id="ARBA00022679"/>
    </source>
</evidence>
<evidence type="ECO:0000313" key="14">
    <source>
        <dbReference type="EMBL" id="AUX19690.1"/>
    </source>
</evidence>
<dbReference type="PANTHER" id="PTHR43711:SF1">
    <property type="entry name" value="HISTIDINE KINASE 1"/>
    <property type="match status" value="1"/>
</dbReference>
<dbReference type="RefSeq" id="WP_129344337.1">
    <property type="nucleotide sequence ID" value="NZ_CP012670.1"/>
</dbReference>
<dbReference type="InterPro" id="IPR036890">
    <property type="entry name" value="HATPase_C_sf"/>
</dbReference>
<keyword evidence="10" id="KW-0902">Two-component regulatory system</keyword>
<dbReference type="GO" id="GO:0009584">
    <property type="term" value="P:detection of visible light"/>
    <property type="evidence" value="ECO:0007669"/>
    <property type="project" value="InterPro"/>
</dbReference>
<dbReference type="SUPFAM" id="SSF55781">
    <property type="entry name" value="GAF domain-like"/>
    <property type="match status" value="2"/>
</dbReference>
<dbReference type="GO" id="GO:0000155">
    <property type="term" value="F:phosphorelay sensor kinase activity"/>
    <property type="evidence" value="ECO:0007669"/>
    <property type="project" value="InterPro"/>
</dbReference>
<dbReference type="Gene3D" id="3.30.450.270">
    <property type="match status" value="1"/>
</dbReference>
<dbReference type="InterPro" id="IPR004358">
    <property type="entry name" value="Sig_transdc_His_kin-like_C"/>
</dbReference>
<dbReference type="InterPro" id="IPR013654">
    <property type="entry name" value="PAS_2"/>
</dbReference>